<dbReference type="Pfam" id="PF13466">
    <property type="entry name" value="STAS_2"/>
    <property type="match status" value="1"/>
</dbReference>
<dbReference type="CDD" id="cd07043">
    <property type="entry name" value="STAS_anti-anti-sigma_factors"/>
    <property type="match status" value="1"/>
</dbReference>
<dbReference type="SUPFAM" id="SSF52091">
    <property type="entry name" value="SpoIIaa-like"/>
    <property type="match status" value="1"/>
</dbReference>
<dbReference type="InterPro" id="IPR058548">
    <property type="entry name" value="MlaB-like_STAS"/>
</dbReference>
<dbReference type="InterPro" id="IPR036513">
    <property type="entry name" value="STAS_dom_sf"/>
</dbReference>
<dbReference type="AlphaFoldDB" id="A0A285JLR5"/>
<dbReference type="PROSITE" id="PS50801">
    <property type="entry name" value="STAS"/>
    <property type="match status" value="1"/>
</dbReference>
<dbReference type="InterPro" id="IPR052746">
    <property type="entry name" value="MlaB_ABC_Transporter"/>
</dbReference>
<sequence>MTARRLTVDDELTIITAAEHRERLLAALADGEGVRIDLAAVGDIDTAGLQLLLLARREGDRLHVPVEFVDPSPAVTEVLALTRLEL</sequence>
<dbReference type="PANTHER" id="PTHR35849">
    <property type="entry name" value="BLR2341 PROTEIN"/>
    <property type="match status" value="1"/>
</dbReference>
<dbReference type="InterPro" id="IPR002645">
    <property type="entry name" value="STAS_dom"/>
</dbReference>
<dbReference type="PANTHER" id="PTHR35849:SF2">
    <property type="entry name" value="BLR2341 PROTEIN"/>
    <property type="match status" value="1"/>
</dbReference>
<evidence type="ECO:0000259" key="1">
    <source>
        <dbReference type="PROSITE" id="PS50801"/>
    </source>
</evidence>
<accession>A0A285JLR5</accession>
<keyword evidence="3" id="KW-1185">Reference proteome</keyword>
<organism evidence="2 3">
    <name type="scientific">Paractinoplanes atraurantiacus</name>
    <dbReference type="NCBI Taxonomy" id="1036182"/>
    <lineage>
        <taxon>Bacteria</taxon>
        <taxon>Bacillati</taxon>
        <taxon>Actinomycetota</taxon>
        <taxon>Actinomycetes</taxon>
        <taxon>Micromonosporales</taxon>
        <taxon>Micromonosporaceae</taxon>
        <taxon>Paractinoplanes</taxon>
    </lineage>
</organism>
<protein>
    <submittedName>
        <fullName evidence="2">STAS domain-containing protein</fullName>
    </submittedName>
</protein>
<dbReference type="Gene3D" id="3.30.750.24">
    <property type="entry name" value="STAS domain"/>
    <property type="match status" value="1"/>
</dbReference>
<dbReference type="EMBL" id="OBDY01000022">
    <property type="protein sequence ID" value="SNY61225.1"/>
    <property type="molecule type" value="Genomic_DNA"/>
</dbReference>
<reference evidence="2 3" key="1">
    <citation type="submission" date="2017-09" db="EMBL/GenBank/DDBJ databases">
        <authorList>
            <person name="Ehlers B."/>
            <person name="Leendertz F.H."/>
        </authorList>
    </citation>
    <scope>NUCLEOTIDE SEQUENCE [LARGE SCALE GENOMIC DNA]</scope>
    <source>
        <strain evidence="2 3">CGMCC 4.6857</strain>
    </source>
</reference>
<dbReference type="Proteomes" id="UP000219612">
    <property type="component" value="Unassembled WGS sequence"/>
</dbReference>
<dbReference type="OrthoDB" id="3296574at2"/>
<evidence type="ECO:0000313" key="3">
    <source>
        <dbReference type="Proteomes" id="UP000219612"/>
    </source>
</evidence>
<gene>
    <name evidence="2" type="ORF">SAMN05421748_122114</name>
</gene>
<feature type="domain" description="STAS" evidence="1">
    <location>
        <begin position="6"/>
        <end position="86"/>
    </location>
</feature>
<proteinExistence type="predicted"/>
<evidence type="ECO:0000313" key="2">
    <source>
        <dbReference type="EMBL" id="SNY61225.1"/>
    </source>
</evidence>
<dbReference type="RefSeq" id="WP_097326296.1">
    <property type="nucleotide sequence ID" value="NZ_OBDY01000022.1"/>
</dbReference>
<name>A0A285JLR5_9ACTN</name>